<dbReference type="EMBL" id="CAJVPW010005200">
    <property type="protein sequence ID" value="CAG8551619.1"/>
    <property type="molecule type" value="Genomic_DNA"/>
</dbReference>
<comment type="caution">
    <text evidence="1">The sequence shown here is derived from an EMBL/GenBank/DDBJ whole genome shotgun (WGS) entry which is preliminary data.</text>
</comment>
<organism evidence="1 2">
    <name type="scientific">Cetraspora pellucida</name>
    <dbReference type="NCBI Taxonomy" id="1433469"/>
    <lineage>
        <taxon>Eukaryota</taxon>
        <taxon>Fungi</taxon>
        <taxon>Fungi incertae sedis</taxon>
        <taxon>Mucoromycota</taxon>
        <taxon>Glomeromycotina</taxon>
        <taxon>Glomeromycetes</taxon>
        <taxon>Diversisporales</taxon>
        <taxon>Gigasporaceae</taxon>
        <taxon>Cetraspora</taxon>
    </lineage>
</organism>
<proteinExistence type="predicted"/>
<reference evidence="1" key="1">
    <citation type="submission" date="2021-06" db="EMBL/GenBank/DDBJ databases">
        <authorList>
            <person name="Kallberg Y."/>
            <person name="Tangrot J."/>
            <person name="Rosling A."/>
        </authorList>
    </citation>
    <scope>NUCLEOTIDE SEQUENCE</scope>
    <source>
        <strain evidence="1">28 12/20/2015</strain>
    </source>
</reference>
<sequence length="90" mass="10307">MSKQGLEGFENFEKHLDPNNLSLIAILKFRPRLSEIPKWSKTARSLKKDGILVSVCIFCLKYSDKEEVRPSLSKQLPSYSTSFEVVMNTL</sequence>
<gene>
    <name evidence="1" type="ORF">SPELUC_LOCUS5230</name>
</gene>
<evidence type="ECO:0000313" key="1">
    <source>
        <dbReference type="EMBL" id="CAG8551619.1"/>
    </source>
</evidence>
<evidence type="ECO:0000313" key="2">
    <source>
        <dbReference type="Proteomes" id="UP000789366"/>
    </source>
</evidence>
<dbReference type="Proteomes" id="UP000789366">
    <property type="component" value="Unassembled WGS sequence"/>
</dbReference>
<keyword evidence="2" id="KW-1185">Reference proteome</keyword>
<feature type="non-terminal residue" evidence="1">
    <location>
        <position position="90"/>
    </location>
</feature>
<name>A0ACA9LX70_9GLOM</name>
<protein>
    <submittedName>
        <fullName evidence="1">12370_t:CDS:1</fullName>
    </submittedName>
</protein>
<accession>A0ACA9LX70</accession>